<dbReference type="NCBIfam" id="TIGR01312">
    <property type="entry name" value="XylB"/>
    <property type="match status" value="1"/>
</dbReference>
<gene>
    <name evidence="8 10 13" type="primary">xylB</name>
    <name evidence="13" type="ORF">U1T56_04965</name>
</gene>
<dbReference type="EMBL" id="JBBLZC010000003">
    <property type="protein sequence ID" value="MEK0082490.1"/>
    <property type="molecule type" value="Genomic_DNA"/>
</dbReference>
<dbReference type="Proteomes" id="UP001375743">
    <property type="component" value="Unassembled WGS sequence"/>
</dbReference>
<dbReference type="GO" id="GO:0004856">
    <property type="term" value="F:D-xylulokinase activity"/>
    <property type="evidence" value="ECO:0007669"/>
    <property type="project" value="UniProtKB-EC"/>
</dbReference>
<keyword evidence="7 8" id="KW-0119">Carbohydrate metabolism</keyword>
<dbReference type="Gene3D" id="3.30.420.40">
    <property type="match status" value="2"/>
</dbReference>
<evidence type="ECO:0000256" key="7">
    <source>
        <dbReference type="ARBA" id="ARBA00023277"/>
    </source>
</evidence>
<keyword evidence="13" id="KW-0378">Hydrolase</keyword>
<dbReference type="InterPro" id="IPR018485">
    <property type="entry name" value="FGGY_C"/>
</dbReference>
<keyword evidence="4 8" id="KW-0547">Nucleotide-binding</keyword>
<proteinExistence type="inferred from homology"/>
<evidence type="ECO:0000256" key="2">
    <source>
        <dbReference type="ARBA" id="ARBA00022629"/>
    </source>
</evidence>
<evidence type="ECO:0000256" key="4">
    <source>
        <dbReference type="ARBA" id="ARBA00022741"/>
    </source>
</evidence>
<evidence type="ECO:0000256" key="6">
    <source>
        <dbReference type="ARBA" id="ARBA00022840"/>
    </source>
</evidence>
<dbReference type="InterPro" id="IPR043129">
    <property type="entry name" value="ATPase_NBD"/>
</dbReference>
<comment type="catalytic activity">
    <reaction evidence="8 10">
        <text>D-xylulose + ATP = D-xylulose 5-phosphate + ADP + H(+)</text>
        <dbReference type="Rhea" id="RHEA:10964"/>
        <dbReference type="ChEBI" id="CHEBI:15378"/>
        <dbReference type="ChEBI" id="CHEBI:17140"/>
        <dbReference type="ChEBI" id="CHEBI:30616"/>
        <dbReference type="ChEBI" id="CHEBI:57737"/>
        <dbReference type="ChEBI" id="CHEBI:456216"/>
        <dbReference type="EC" id="2.7.1.17"/>
    </reaction>
</comment>
<evidence type="ECO:0000259" key="12">
    <source>
        <dbReference type="Pfam" id="PF02782"/>
    </source>
</evidence>
<evidence type="ECO:0000256" key="3">
    <source>
        <dbReference type="ARBA" id="ARBA00022679"/>
    </source>
</evidence>
<evidence type="ECO:0000256" key="9">
    <source>
        <dbReference type="RuleBase" id="RU003733"/>
    </source>
</evidence>
<dbReference type="PIRSF" id="PIRSF000538">
    <property type="entry name" value="GlpK"/>
    <property type="match status" value="1"/>
</dbReference>
<dbReference type="InterPro" id="IPR050406">
    <property type="entry name" value="FGGY_Carb_Kinase"/>
</dbReference>
<dbReference type="PROSITE" id="PS00445">
    <property type="entry name" value="FGGY_KINASES_2"/>
    <property type="match status" value="1"/>
</dbReference>
<dbReference type="InterPro" id="IPR006000">
    <property type="entry name" value="Xylulokinase"/>
</dbReference>
<evidence type="ECO:0000256" key="1">
    <source>
        <dbReference type="ARBA" id="ARBA00009156"/>
    </source>
</evidence>
<dbReference type="RefSeq" id="WP_418158337.1">
    <property type="nucleotide sequence ID" value="NZ_JBBLZC010000003.1"/>
</dbReference>
<evidence type="ECO:0000256" key="5">
    <source>
        <dbReference type="ARBA" id="ARBA00022777"/>
    </source>
</evidence>
<feature type="site" description="Important for activity" evidence="8">
    <location>
        <position position="11"/>
    </location>
</feature>
<dbReference type="Pfam" id="PF00370">
    <property type="entry name" value="FGGY_N"/>
    <property type="match status" value="1"/>
</dbReference>
<keyword evidence="14" id="KW-1185">Reference proteome</keyword>
<dbReference type="InterPro" id="IPR018483">
    <property type="entry name" value="Carb_kinase_FGGY_CS"/>
</dbReference>
<accession>A0ABU8XMS7</accession>
<name>A0ABU8XMS7_9PROT</name>
<feature type="binding site" evidence="8">
    <location>
        <begin position="83"/>
        <end position="84"/>
    </location>
    <ligand>
        <name>substrate</name>
    </ligand>
</feature>
<evidence type="ECO:0000313" key="14">
    <source>
        <dbReference type="Proteomes" id="UP001375743"/>
    </source>
</evidence>
<keyword evidence="6 8" id="KW-0067">ATP-binding</keyword>
<keyword evidence="5 8" id="KW-0418">Kinase</keyword>
<evidence type="ECO:0000313" key="13">
    <source>
        <dbReference type="EMBL" id="MEK0082490.1"/>
    </source>
</evidence>
<dbReference type="EC" id="2.7.1.17" evidence="8 10"/>
<dbReference type="GO" id="GO:0016787">
    <property type="term" value="F:hydrolase activity"/>
    <property type="evidence" value="ECO:0007669"/>
    <property type="project" value="UniProtKB-KW"/>
</dbReference>
<dbReference type="SUPFAM" id="SSF53067">
    <property type="entry name" value="Actin-like ATPase domain"/>
    <property type="match status" value="2"/>
</dbReference>
<comment type="function">
    <text evidence="8">Catalyzes the phosphorylation of D-xylulose to D-xylulose 5-phosphate.</text>
</comment>
<keyword evidence="2 8" id="KW-0859">Xylose metabolism</keyword>
<evidence type="ECO:0000256" key="10">
    <source>
        <dbReference type="RuleBase" id="RU364073"/>
    </source>
</evidence>
<comment type="caution">
    <text evidence="13">The sequence shown here is derived from an EMBL/GenBank/DDBJ whole genome shotgun (WGS) entry which is preliminary data.</text>
</comment>
<dbReference type="InterPro" id="IPR000577">
    <property type="entry name" value="Carb_kinase_FGGY"/>
</dbReference>
<dbReference type="HAMAP" id="MF_02220">
    <property type="entry name" value="XylB"/>
    <property type="match status" value="1"/>
</dbReference>
<dbReference type="PANTHER" id="PTHR43095:SF5">
    <property type="entry name" value="XYLULOSE KINASE"/>
    <property type="match status" value="1"/>
</dbReference>
<dbReference type="CDD" id="cd07808">
    <property type="entry name" value="ASKHA_NBD_FGGY_EcXK-like"/>
    <property type="match status" value="1"/>
</dbReference>
<keyword evidence="3 8" id="KW-0808">Transferase</keyword>
<protein>
    <recommendedName>
        <fullName evidence="8 10">Xylulose kinase</fullName>
        <shortName evidence="8 10">Xylulokinase</shortName>
        <ecNumber evidence="8 10">2.7.1.17</ecNumber>
    </recommendedName>
</protein>
<feature type="domain" description="Carbohydrate kinase FGGY C-terminal" evidence="12">
    <location>
        <begin position="259"/>
        <end position="453"/>
    </location>
</feature>
<feature type="active site" description="Proton acceptor" evidence="8">
    <location>
        <position position="242"/>
    </location>
</feature>
<evidence type="ECO:0000256" key="8">
    <source>
        <dbReference type="HAMAP-Rule" id="MF_02220"/>
    </source>
</evidence>
<reference evidence="13 14" key="1">
    <citation type="submission" date="2024-01" db="EMBL/GenBank/DDBJ databases">
        <title>Multi-omics insights into the function and evolution of sodium benzoate biodegradation pathways in Benzoatithermus flavus gen. nov., sp. nov. from hot spring.</title>
        <authorList>
            <person name="Hu C.-J."/>
            <person name="Li W.-J."/>
        </authorList>
    </citation>
    <scope>NUCLEOTIDE SEQUENCE [LARGE SCALE GENOMIC DNA]</scope>
    <source>
        <strain evidence="13 14">SYSU G07066</strain>
    </source>
</reference>
<sequence length="510" mass="53597">MKEEPATIGIDIGTSGAKGVLLSVGGKVLARADAAYPLLTPRPGWTEQDPEDWWQAAVVVLRRLVEAAGSTHRITGIGLSGQMHGSVFLDEADRPIRPALLWNDARTHAACAEIERRVGRERVIEITGNRASTGMQAPKLLWLRAHEPEAAARVAKLLLPKDFVRVRLTGGYATDAADASGTLLLDLRQRRWSEEMLTVLDIRRELLPEVLESPEPTGGVSEEAAALTGLPAGTPVVAGGGDNACAAIGAGLIEEGHGVCSLGTSGTLFVHSMTPRIDPEGSLNAFCDAVPGGYHLMGVILSAGGALQWFKERIVPGEADLLARNGLDPFAVLLGTAEAVPPGAEGLLFLPYLAGERSPHMDPHARGAWVGLSLAHHRGHLVRALIEGVGFAFADCLERMRALGIEPPGIMLTGGGAKAELWRAILAAQLRAPLTVGTAAEGPALGAAILAQVGAGLHRDLASAVRAAVPPAPAPRRAEVDLAERYRALHARYRALYPALKDAGAFASES</sequence>
<comment type="similarity">
    <text evidence="1 8 9">Belongs to the FGGY kinase family.</text>
</comment>
<evidence type="ECO:0000259" key="11">
    <source>
        <dbReference type="Pfam" id="PF00370"/>
    </source>
</evidence>
<feature type="domain" description="Carbohydrate kinase FGGY N-terminal" evidence="11">
    <location>
        <begin position="7"/>
        <end position="249"/>
    </location>
</feature>
<dbReference type="InterPro" id="IPR018484">
    <property type="entry name" value="FGGY_N"/>
</dbReference>
<dbReference type="PANTHER" id="PTHR43095">
    <property type="entry name" value="SUGAR KINASE"/>
    <property type="match status" value="1"/>
</dbReference>
<organism evidence="13 14">
    <name type="scientific">Benzoatithermus flavus</name>
    <dbReference type="NCBI Taxonomy" id="3108223"/>
    <lineage>
        <taxon>Bacteria</taxon>
        <taxon>Pseudomonadati</taxon>
        <taxon>Pseudomonadota</taxon>
        <taxon>Alphaproteobacteria</taxon>
        <taxon>Geminicoccales</taxon>
        <taxon>Geminicoccaceae</taxon>
        <taxon>Benzoatithermus</taxon>
    </lineage>
</organism>
<dbReference type="Pfam" id="PF02782">
    <property type="entry name" value="FGGY_C"/>
    <property type="match status" value="1"/>
</dbReference>